<dbReference type="OrthoDB" id="1797947at2"/>
<name>A0A4Z0RF69_9FIRM</name>
<keyword evidence="3" id="KW-1185">Reference proteome</keyword>
<evidence type="ECO:0000313" key="2">
    <source>
        <dbReference type="EMBL" id="TGE40236.1"/>
    </source>
</evidence>
<feature type="transmembrane region" description="Helical" evidence="1">
    <location>
        <begin position="12"/>
        <end position="31"/>
    </location>
</feature>
<keyword evidence="1" id="KW-1133">Transmembrane helix</keyword>
<evidence type="ECO:0000313" key="3">
    <source>
        <dbReference type="Proteomes" id="UP000298460"/>
    </source>
</evidence>
<feature type="transmembrane region" description="Helical" evidence="1">
    <location>
        <begin position="37"/>
        <end position="59"/>
    </location>
</feature>
<dbReference type="Proteomes" id="UP000298460">
    <property type="component" value="Unassembled WGS sequence"/>
</dbReference>
<dbReference type="RefSeq" id="WP_135545174.1">
    <property type="nucleotide sequence ID" value="NZ_SPQQ01000001.1"/>
</dbReference>
<organism evidence="2 3">
    <name type="scientific">Desulfosporosinus fructosivorans</name>
    <dbReference type="NCBI Taxonomy" id="2018669"/>
    <lineage>
        <taxon>Bacteria</taxon>
        <taxon>Bacillati</taxon>
        <taxon>Bacillota</taxon>
        <taxon>Clostridia</taxon>
        <taxon>Eubacteriales</taxon>
        <taxon>Desulfitobacteriaceae</taxon>
        <taxon>Desulfosporosinus</taxon>
    </lineage>
</organism>
<dbReference type="EMBL" id="SPQQ01000001">
    <property type="protein sequence ID" value="TGE40236.1"/>
    <property type="molecule type" value="Genomic_DNA"/>
</dbReference>
<sequence>MTFKKEVYQKWVLILSLVTAIIVVFLSWINAVKTFELIVRAGVSFGVMYILMAGSLSLFERTALQEPQDSPLDSAAVYGGNIDFSVGDDQPLASEVQEERIAGQVDRDLSSGLPSSERQADIVRSMGWDKETFKKLDK</sequence>
<reference evidence="2 3" key="1">
    <citation type="submission" date="2019-03" db="EMBL/GenBank/DDBJ databases">
        <title>Draft Genome Sequence of Desulfosporosinus fructosivorans Strain 63.6F, Isolated from Marine Sediment in the Baltic Sea.</title>
        <authorList>
            <person name="Hausmann B."/>
            <person name="Vandieken V."/>
            <person name="Pjevac P."/>
            <person name="Schreck K."/>
            <person name="Herbold C.W."/>
            <person name="Loy A."/>
        </authorList>
    </citation>
    <scope>NUCLEOTIDE SEQUENCE [LARGE SCALE GENOMIC DNA]</scope>
    <source>
        <strain evidence="2 3">63.6F</strain>
    </source>
</reference>
<gene>
    <name evidence="2" type="ORF">E4K67_03215</name>
</gene>
<comment type="caution">
    <text evidence="2">The sequence shown here is derived from an EMBL/GenBank/DDBJ whole genome shotgun (WGS) entry which is preliminary data.</text>
</comment>
<dbReference type="AlphaFoldDB" id="A0A4Z0RF69"/>
<accession>A0A4Z0RF69</accession>
<evidence type="ECO:0000256" key="1">
    <source>
        <dbReference type="SAM" id="Phobius"/>
    </source>
</evidence>
<proteinExistence type="predicted"/>
<keyword evidence="1" id="KW-0472">Membrane</keyword>
<keyword evidence="1" id="KW-0812">Transmembrane</keyword>
<protein>
    <submittedName>
        <fullName evidence="2">Uncharacterized protein</fullName>
    </submittedName>
</protein>